<dbReference type="EC" id="1.5.1.50" evidence="3"/>
<dbReference type="InterPro" id="IPR036291">
    <property type="entry name" value="NAD(P)-bd_dom_sf"/>
</dbReference>
<dbReference type="InterPro" id="IPR002347">
    <property type="entry name" value="SDR_fam"/>
</dbReference>
<sequence length="235" mass="25168">MLKDAVLITGAGQRIGLYLAKQFLAQGQVVVFTYRTERPAVDELKAQGALGFQVDFTDSASLNTFLQRLPQRVASLRAVVHNASLWATDAQVNAQPGLLADLLAVHVDAPYRINQACRPLLEKTSATTADIVALTDVKVADGHADYAAYLASKAGLASLTQSFAQAFAPHIKVNNIAPGLVIFHPEDSDAYRQKRLAESAIPVEPGEASIWQAVRFLMDSPNATGSTVSLGQKKA</sequence>
<gene>
    <name evidence="3" type="ORF">EPV75_10315</name>
</gene>
<dbReference type="EMBL" id="CP035033">
    <property type="protein sequence ID" value="QAB16505.1"/>
    <property type="molecule type" value="Genomic_DNA"/>
</dbReference>
<dbReference type="SUPFAM" id="SSF51735">
    <property type="entry name" value="NAD(P)-binding Rossmann-fold domains"/>
    <property type="match status" value="1"/>
</dbReference>
<organism evidence="3 4">
    <name type="scientific">Hydrogenovibrio thermophilus</name>
    <dbReference type="NCBI Taxonomy" id="265883"/>
    <lineage>
        <taxon>Bacteria</taxon>
        <taxon>Pseudomonadati</taxon>
        <taxon>Pseudomonadota</taxon>
        <taxon>Gammaproteobacteria</taxon>
        <taxon>Thiotrichales</taxon>
        <taxon>Piscirickettsiaceae</taxon>
        <taxon>Hydrogenovibrio</taxon>
    </lineage>
</organism>
<dbReference type="Gene3D" id="3.40.50.720">
    <property type="entry name" value="NAD(P)-binding Rossmann-like Domain"/>
    <property type="match status" value="1"/>
</dbReference>
<evidence type="ECO:0000313" key="3">
    <source>
        <dbReference type="EMBL" id="QAB16505.1"/>
    </source>
</evidence>
<keyword evidence="2 3" id="KW-0560">Oxidoreductase</keyword>
<proteinExistence type="predicted"/>
<dbReference type="RefSeq" id="WP_128385685.1">
    <property type="nucleotide sequence ID" value="NZ_CP035033.1"/>
</dbReference>
<evidence type="ECO:0000256" key="2">
    <source>
        <dbReference type="ARBA" id="ARBA00023002"/>
    </source>
</evidence>
<protein>
    <submittedName>
        <fullName evidence="3">Dihydromonapterin reductase</fullName>
        <ecNumber evidence="3">1.5.1.50</ecNumber>
    </submittedName>
</protein>
<keyword evidence="1" id="KW-0521">NADP</keyword>
<dbReference type="KEGG" id="htr:EPV75_10315"/>
<evidence type="ECO:0000313" key="4">
    <source>
        <dbReference type="Proteomes" id="UP000285478"/>
    </source>
</evidence>
<name>A0A410H6F1_9GAMM</name>
<dbReference type="PRINTS" id="PR00081">
    <property type="entry name" value="GDHRDH"/>
</dbReference>
<evidence type="ECO:0000256" key="1">
    <source>
        <dbReference type="ARBA" id="ARBA00022857"/>
    </source>
</evidence>
<keyword evidence="4" id="KW-1185">Reference proteome</keyword>
<dbReference type="PANTHER" id="PTHR43639">
    <property type="entry name" value="OXIDOREDUCTASE, SHORT-CHAIN DEHYDROGENASE/REDUCTASE FAMILY (AFU_ORTHOLOGUE AFUA_5G02870)"/>
    <property type="match status" value="1"/>
</dbReference>
<dbReference type="NCBIfam" id="NF005066">
    <property type="entry name" value="PRK06483.1"/>
    <property type="match status" value="1"/>
</dbReference>
<dbReference type="AlphaFoldDB" id="A0A410H6F1"/>
<dbReference type="Proteomes" id="UP000285478">
    <property type="component" value="Chromosome"/>
</dbReference>
<accession>A0A410H6F1</accession>
<dbReference type="GO" id="GO:0016491">
    <property type="term" value="F:oxidoreductase activity"/>
    <property type="evidence" value="ECO:0007669"/>
    <property type="project" value="UniProtKB-KW"/>
</dbReference>
<dbReference type="PANTHER" id="PTHR43639:SF6">
    <property type="entry name" value="DIHYDROMONAPTERIN REDUCTASE"/>
    <property type="match status" value="1"/>
</dbReference>
<dbReference type="Pfam" id="PF00106">
    <property type="entry name" value="adh_short"/>
    <property type="match status" value="1"/>
</dbReference>
<reference evidence="3 4" key="1">
    <citation type="journal article" date="2018" name="Environ. Microbiol.">
        <title>Genomes of ubiquitous marine and hypersaline Hydrogenovibrio, Thiomicrorhabdus and Thiomicrospira spp. encode a diversity of mechanisms to sustain chemolithoautotrophy in heterogeneous environments.</title>
        <authorList>
            <person name="Scott K.M."/>
            <person name="Williams J."/>
            <person name="Porter C.M.B."/>
            <person name="Russel S."/>
            <person name="Harmer T.L."/>
            <person name="Paul J.H."/>
            <person name="Antonen K.M."/>
            <person name="Bridges M.K."/>
            <person name="Camper G.J."/>
            <person name="Campla C.K."/>
            <person name="Casella L.G."/>
            <person name="Chase E."/>
            <person name="Conrad J.W."/>
            <person name="Cruz M.C."/>
            <person name="Dunlap D.S."/>
            <person name="Duran L."/>
            <person name="Fahsbender E.M."/>
            <person name="Goldsmith D.B."/>
            <person name="Keeley R.F."/>
            <person name="Kondoff M.R."/>
            <person name="Kussy B.I."/>
            <person name="Lane M.K."/>
            <person name="Lawler S."/>
            <person name="Leigh B.A."/>
            <person name="Lewis C."/>
            <person name="Lostal L.M."/>
            <person name="Marking D."/>
            <person name="Mancera P.A."/>
            <person name="McClenthan E.C."/>
            <person name="McIntyre E.A."/>
            <person name="Mine J.A."/>
            <person name="Modi S."/>
            <person name="Moore B.D."/>
            <person name="Morgan W.A."/>
            <person name="Nelson K.M."/>
            <person name="Nguyen K.N."/>
            <person name="Ogburn N."/>
            <person name="Parrino D.G."/>
            <person name="Pedapudi A.D."/>
            <person name="Pelham R.P."/>
            <person name="Preece A.M."/>
            <person name="Rampersad E.A."/>
            <person name="Richardson J.C."/>
            <person name="Rodgers C.M."/>
            <person name="Schaffer B.L."/>
            <person name="Sheridan N.E."/>
            <person name="Solone M.R."/>
            <person name="Staley Z.R."/>
            <person name="Tabuchi M."/>
            <person name="Waide R.J."/>
            <person name="Wanjugi P.W."/>
            <person name="Young S."/>
            <person name="Clum A."/>
            <person name="Daum C."/>
            <person name="Huntemann M."/>
            <person name="Ivanova N."/>
            <person name="Kyrpides N."/>
            <person name="Mikhailova N."/>
            <person name="Palaniappan K."/>
            <person name="Pillay M."/>
            <person name="Reddy T.B.K."/>
            <person name="Shapiro N."/>
            <person name="Stamatis D."/>
            <person name="Varghese N."/>
            <person name="Woyke T."/>
            <person name="Boden R."/>
            <person name="Freyermuth S.K."/>
            <person name="Kerfeld C.A."/>
        </authorList>
    </citation>
    <scope>NUCLEOTIDE SEQUENCE [LARGE SCALE GENOMIC DNA]</scope>
    <source>
        <strain evidence="3 4">JR-2</strain>
    </source>
</reference>